<sequence length="227" mass="23947">MLVSALVTVAMGRPEILQVGPLTNLQNSASASASATASTIPQQLPLLRLLPNGQLARDERIIDSLEASLDRAEAQRRAQALATENARELLGLGPLVSATSSAAASSSIANGRTLDALRLRLADNINNNNNNNNAERQNDEQLEQAAQLQQQQQLLRASPSLTSTRLAQSLASLSATGAASSSSRAQLLESPELSALRAQQIILAREPTRPLLLGNDGQILSAPLILL</sequence>
<dbReference type="EMBL" id="CM056741">
    <property type="protein sequence ID" value="KAJ8687675.1"/>
    <property type="molecule type" value="Genomic_DNA"/>
</dbReference>
<evidence type="ECO:0000313" key="1">
    <source>
        <dbReference type="EMBL" id="KAJ8687675.1"/>
    </source>
</evidence>
<accession>A0ACC2Q0U2</accession>
<keyword evidence="2" id="KW-1185">Reference proteome</keyword>
<protein>
    <submittedName>
        <fullName evidence="1">Uncharacterized protein</fullName>
    </submittedName>
</protein>
<name>A0ACC2Q0U2_9HYME</name>
<organism evidence="1 2">
    <name type="scientific">Eretmocerus hayati</name>
    <dbReference type="NCBI Taxonomy" id="131215"/>
    <lineage>
        <taxon>Eukaryota</taxon>
        <taxon>Metazoa</taxon>
        <taxon>Ecdysozoa</taxon>
        <taxon>Arthropoda</taxon>
        <taxon>Hexapoda</taxon>
        <taxon>Insecta</taxon>
        <taxon>Pterygota</taxon>
        <taxon>Neoptera</taxon>
        <taxon>Endopterygota</taxon>
        <taxon>Hymenoptera</taxon>
        <taxon>Apocrita</taxon>
        <taxon>Proctotrupomorpha</taxon>
        <taxon>Chalcidoidea</taxon>
        <taxon>Aphelinidae</taxon>
        <taxon>Aphelininae</taxon>
        <taxon>Eretmocerus</taxon>
    </lineage>
</organism>
<gene>
    <name evidence="1" type="ORF">QAD02_023469</name>
</gene>
<dbReference type="Proteomes" id="UP001239111">
    <property type="component" value="Chromosome 1"/>
</dbReference>
<comment type="caution">
    <text evidence="1">The sequence shown here is derived from an EMBL/GenBank/DDBJ whole genome shotgun (WGS) entry which is preliminary data.</text>
</comment>
<proteinExistence type="predicted"/>
<evidence type="ECO:0000313" key="2">
    <source>
        <dbReference type="Proteomes" id="UP001239111"/>
    </source>
</evidence>
<reference evidence="1" key="1">
    <citation type="submission" date="2023-04" db="EMBL/GenBank/DDBJ databases">
        <title>A chromosome-level genome assembly of the parasitoid wasp Eretmocerus hayati.</title>
        <authorList>
            <person name="Zhong Y."/>
            <person name="Liu S."/>
            <person name="Liu Y."/>
        </authorList>
    </citation>
    <scope>NUCLEOTIDE SEQUENCE</scope>
    <source>
        <strain evidence="1">ZJU_SS_LIU_2023</strain>
    </source>
</reference>